<proteinExistence type="predicted"/>
<comment type="caution">
    <text evidence="2">The sequence shown here is derived from an EMBL/GenBank/DDBJ whole genome shotgun (WGS) entry which is preliminary data.</text>
</comment>
<dbReference type="Proteomes" id="UP000054776">
    <property type="component" value="Unassembled WGS sequence"/>
</dbReference>
<evidence type="ECO:0000313" key="3">
    <source>
        <dbReference type="Proteomes" id="UP000054776"/>
    </source>
</evidence>
<organism evidence="2 3">
    <name type="scientific">Trichinella spiralis</name>
    <name type="common">Trichina worm</name>
    <dbReference type="NCBI Taxonomy" id="6334"/>
    <lineage>
        <taxon>Eukaryota</taxon>
        <taxon>Metazoa</taxon>
        <taxon>Ecdysozoa</taxon>
        <taxon>Nematoda</taxon>
        <taxon>Enoplea</taxon>
        <taxon>Dorylaimia</taxon>
        <taxon>Trichinellida</taxon>
        <taxon>Trichinellidae</taxon>
        <taxon>Trichinella</taxon>
    </lineage>
</organism>
<gene>
    <name evidence="2" type="ORF">T01_240</name>
</gene>
<protein>
    <submittedName>
        <fullName evidence="2">Uncharacterized protein</fullName>
    </submittedName>
</protein>
<accession>A0A0V1BIW2</accession>
<dbReference type="InParanoid" id="A0A0V1BIW2"/>
<evidence type="ECO:0000256" key="1">
    <source>
        <dbReference type="SAM" id="MobiDB-lite"/>
    </source>
</evidence>
<dbReference type="EMBL" id="JYDH01000040">
    <property type="protein sequence ID" value="KRY36748.1"/>
    <property type="molecule type" value="Genomic_DNA"/>
</dbReference>
<name>A0A0V1BIW2_TRISP</name>
<keyword evidence="3" id="KW-1185">Reference proteome</keyword>
<reference evidence="2 3" key="1">
    <citation type="submission" date="2015-01" db="EMBL/GenBank/DDBJ databases">
        <title>Evolution of Trichinella species and genotypes.</title>
        <authorList>
            <person name="Korhonen P.K."/>
            <person name="Edoardo P."/>
            <person name="Giuseppe L.R."/>
            <person name="Gasser R.B."/>
        </authorList>
    </citation>
    <scope>NUCLEOTIDE SEQUENCE [LARGE SCALE GENOMIC DNA]</scope>
    <source>
        <strain evidence="2">ISS3</strain>
    </source>
</reference>
<sequence>MAWTLVKIVWPRALVMEKSRASVSQSYNYNLFYTSGKISNNKSTKTSEQRGQNCDGLPDEDAEQMMAAAKLGTLYHYLYYLGHFDEVKMKSNRPTMTKRRREW</sequence>
<dbReference type="AlphaFoldDB" id="A0A0V1BIW2"/>
<feature type="region of interest" description="Disordered" evidence="1">
    <location>
        <begin position="38"/>
        <end position="59"/>
    </location>
</feature>
<evidence type="ECO:0000313" key="2">
    <source>
        <dbReference type="EMBL" id="KRY36748.1"/>
    </source>
</evidence>
<feature type="compositionally biased region" description="Polar residues" evidence="1">
    <location>
        <begin position="38"/>
        <end position="52"/>
    </location>
</feature>